<reference evidence="1" key="1">
    <citation type="submission" date="2013-12" db="EMBL/GenBank/DDBJ databases">
        <title>A Varibaculum cambriense genome reconstructed from a premature infant gut community with otherwise low bacterial novelty that shifts toward anaerobic metabolism during the third week of life.</title>
        <authorList>
            <person name="Brown C.T."/>
            <person name="Sharon I."/>
            <person name="Thomas B.C."/>
            <person name="Castelle C.J."/>
            <person name="Morowitz M.J."/>
            <person name="Banfield J.F."/>
        </authorList>
    </citation>
    <scope>NUCLEOTIDE SEQUENCE</scope>
</reference>
<proteinExistence type="predicted"/>
<feature type="non-terminal residue" evidence="1">
    <location>
        <position position="1"/>
    </location>
</feature>
<dbReference type="EMBL" id="AZMM01007019">
    <property type="protein sequence ID" value="ETJ38989.1"/>
    <property type="molecule type" value="Genomic_DNA"/>
</dbReference>
<name>W1YCV4_9ZZZZ</name>
<sequence>NRTHFENGVVTAFWCRTVAANTLNINTNFHTTALTTVYLAVGWFGTDHKFRANAGLFNNVLPAQAVSVFLLHSTGN</sequence>
<dbReference type="AlphaFoldDB" id="W1YCV4"/>
<gene>
    <name evidence="1" type="ORF">Q604_UNBC07019G0001</name>
</gene>
<evidence type="ECO:0000313" key="1">
    <source>
        <dbReference type="EMBL" id="ETJ38989.1"/>
    </source>
</evidence>
<protein>
    <submittedName>
        <fullName evidence="1">Uncharacterized protein</fullName>
    </submittedName>
</protein>
<accession>W1YCV4</accession>
<comment type="caution">
    <text evidence="1">The sequence shown here is derived from an EMBL/GenBank/DDBJ whole genome shotgun (WGS) entry which is preliminary data.</text>
</comment>
<organism evidence="1">
    <name type="scientific">human gut metagenome</name>
    <dbReference type="NCBI Taxonomy" id="408170"/>
    <lineage>
        <taxon>unclassified sequences</taxon>
        <taxon>metagenomes</taxon>
        <taxon>organismal metagenomes</taxon>
    </lineage>
</organism>